<comment type="similarity">
    <text evidence="5">Belongs to the SAT4 family.</text>
</comment>
<feature type="transmembrane region" description="Helical" evidence="6">
    <location>
        <begin position="180"/>
        <end position="203"/>
    </location>
</feature>
<protein>
    <recommendedName>
        <fullName evidence="7">Rhodopsin domain-containing protein</fullName>
    </recommendedName>
</protein>
<evidence type="ECO:0000256" key="3">
    <source>
        <dbReference type="ARBA" id="ARBA00022989"/>
    </source>
</evidence>
<dbReference type="EMBL" id="CP090164">
    <property type="protein sequence ID" value="UJO14191.1"/>
    <property type="molecule type" value="Genomic_DNA"/>
</dbReference>
<dbReference type="RefSeq" id="XP_047758557.1">
    <property type="nucleotide sequence ID" value="XM_047901945.1"/>
</dbReference>
<proteinExistence type="inferred from homology"/>
<evidence type="ECO:0000256" key="2">
    <source>
        <dbReference type="ARBA" id="ARBA00022692"/>
    </source>
</evidence>
<evidence type="ECO:0000256" key="4">
    <source>
        <dbReference type="ARBA" id="ARBA00023136"/>
    </source>
</evidence>
<name>A0A9Q8P5R8_PASFU</name>
<accession>A0A9Q8P5R8</accession>
<keyword evidence="9" id="KW-1185">Reference proteome</keyword>
<reference evidence="8" key="2">
    <citation type="journal article" date="2022" name="Microb. Genom.">
        <title>A chromosome-scale genome assembly of the tomato pathogen Cladosporium fulvum reveals a compartmentalized genome architecture and the presence of a dispensable chromosome.</title>
        <authorList>
            <person name="Zaccaron A.Z."/>
            <person name="Chen L.H."/>
            <person name="Samaras A."/>
            <person name="Stergiopoulos I."/>
        </authorList>
    </citation>
    <scope>NUCLEOTIDE SEQUENCE</scope>
    <source>
        <strain evidence="8">Race5_Kim</strain>
    </source>
</reference>
<keyword evidence="3 6" id="KW-1133">Transmembrane helix</keyword>
<evidence type="ECO:0000313" key="8">
    <source>
        <dbReference type="EMBL" id="UJO14191.1"/>
    </source>
</evidence>
<feature type="transmembrane region" description="Helical" evidence="6">
    <location>
        <begin position="15"/>
        <end position="32"/>
    </location>
</feature>
<dbReference type="AlphaFoldDB" id="A0A9Q8P5R8"/>
<evidence type="ECO:0000256" key="5">
    <source>
        <dbReference type="ARBA" id="ARBA00038359"/>
    </source>
</evidence>
<dbReference type="Proteomes" id="UP000756132">
    <property type="component" value="Chromosome 2"/>
</dbReference>
<dbReference type="OMA" id="THVCICM"/>
<dbReference type="InterPro" id="IPR052337">
    <property type="entry name" value="SAT4-like"/>
</dbReference>
<keyword evidence="2 6" id="KW-0812">Transmembrane</keyword>
<feature type="domain" description="Rhodopsin" evidence="7">
    <location>
        <begin position="28"/>
        <end position="208"/>
    </location>
</feature>
<organism evidence="8 9">
    <name type="scientific">Passalora fulva</name>
    <name type="common">Tomato leaf mold</name>
    <name type="synonym">Cladosporium fulvum</name>
    <dbReference type="NCBI Taxonomy" id="5499"/>
    <lineage>
        <taxon>Eukaryota</taxon>
        <taxon>Fungi</taxon>
        <taxon>Dikarya</taxon>
        <taxon>Ascomycota</taxon>
        <taxon>Pezizomycotina</taxon>
        <taxon>Dothideomycetes</taxon>
        <taxon>Dothideomycetidae</taxon>
        <taxon>Mycosphaerellales</taxon>
        <taxon>Mycosphaerellaceae</taxon>
        <taxon>Fulvia</taxon>
    </lineage>
</organism>
<dbReference type="GeneID" id="71982675"/>
<evidence type="ECO:0000259" key="7">
    <source>
        <dbReference type="Pfam" id="PF20684"/>
    </source>
</evidence>
<dbReference type="KEGG" id="ffu:CLAFUR5_02797"/>
<feature type="transmembrane region" description="Helical" evidence="6">
    <location>
        <begin position="132"/>
        <end position="160"/>
    </location>
</feature>
<dbReference type="OrthoDB" id="2988756at2759"/>
<evidence type="ECO:0000256" key="6">
    <source>
        <dbReference type="SAM" id="Phobius"/>
    </source>
</evidence>
<dbReference type="PANTHER" id="PTHR33048:SF152">
    <property type="entry name" value="INTEGRAL MEMBRANE PROTEIN"/>
    <property type="match status" value="1"/>
</dbReference>
<dbReference type="PANTHER" id="PTHR33048">
    <property type="entry name" value="PTH11-LIKE INTEGRAL MEMBRANE PROTEIN (AFU_ORTHOLOGUE AFUA_5G11245)"/>
    <property type="match status" value="1"/>
</dbReference>
<comment type="subcellular location">
    <subcellularLocation>
        <location evidence="1">Membrane</location>
        <topology evidence="1">Multi-pass membrane protein</topology>
    </subcellularLocation>
</comment>
<evidence type="ECO:0000313" key="9">
    <source>
        <dbReference type="Proteomes" id="UP000756132"/>
    </source>
</evidence>
<dbReference type="GO" id="GO:0016020">
    <property type="term" value="C:membrane"/>
    <property type="evidence" value="ECO:0007669"/>
    <property type="project" value="UniProtKB-SubCell"/>
</dbReference>
<sequence>MSSGVPSTDALFREVWSEYGVSICFILLRFYARLKFFGIRNLDIGDAFAGLALIFYTLETAGIYNFTQLGNNIGLNEETAMLIPDSQVPAVTLGSKLAFMNWIWYISLIWSLEGVLWTIYVKLGTGVARQEVAVKAFSIFTFCTWLACVLTHVCICMPASRSWQVKAYAGDNCTVRTPSYIVIAVLNSLTDLGIIILPMPLLFKVKVPL</sequence>
<keyword evidence="4 6" id="KW-0472">Membrane</keyword>
<dbReference type="Pfam" id="PF20684">
    <property type="entry name" value="Fung_rhodopsin"/>
    <property type="match status" value="1"/>
</dbReference>
<feature type="transmembrane region" description="Helical" evidence="6">
    <location>
        <begin position="102"/>
        <end position="120"/>
    </location>
</feature>
<dbReference type="InterPro" id="IPR049326">
    <property type="entry name" value="Rhodopsin_dom_fungi"/>
</dbReference>
<reference evidence="8" key="1">
    <citation type="submission" date="2021-12" db="EMBL/GenBank/DDBJ databases">
        <authorList>
            <person name="Zaccaron A."/>
            <person name="Stergiopoulos I."/>
        </authorList>
    </citation>
    <scope>NUCLEOTIDE SEQUENCE</scope>
    <source>
        <strain evidence="8">Race5_Kim</strain>
    </source>
</reference>
<evidence type="ECO:0000256" key="1">
    <source>
        <dbReference type="ARBA" id="ARBA00004141"/>
    </source>
</evidence>
<gene>
    <name evidence="8" type="ORF">CLAFUR5_02797</name>
</gene>